<feature type="transmembrane region" description="Helical" evidence="8">
    <location>
        <begin position="232"/>
        <end position="254"/>
    </location>
</feature>
<reference evidence="9 10" key="1">
    <citation type="journal article" date="2018" name="Sci. Rep.">
        <title>Characterisation of pathogen-specific regions and novel effector candidates in Fusarium oxysporum f. sp. cepae.</title>
        <authorList>
            <person name="Armitage A.D."/>
            <person name="Taylor A."/>
            <person name="Sobczyk M.K."/>
            <person name="Baxter L."/>
            <person name="Greenfield B.P."/>
            <person name="Bates H.J."/>
            <person name="Wilson F."/>
            <person name="Jackson A.C."/>
            <person name="Ott S."/>
            <person name="Harrison R.J."/>
            <person name="Clarkson J.P."/>
        </authorList>
    </citation>
    <scope>NUCLEOTIDE SEQUENCE [LARGE SCALE GENOMIC DNA]</scope>
    <source>
        <strain evidence="9 10">Fp_A8</strain>
    </source>
</reference>
<feature type="compositionally biased region" description="Polar residues" evidence="7">
    <location>
        <begin position="34"/>
        <end position="45"/>
    </location>
</feature>
<keyword evidence="5 8" id="KW-0472">Membrane</keyword>
<feature type="transmembrane region" description="Helical" evidence="8">
    <location>
        <begin position="378"/>
        <end position="398"/>
    </location>
</feature>
<evidence type="ECO:0000313" key="9">
    <source>
        <dbReference type="EMBL" id="RKL34110.1"/>
    </source>
</evidence>
<dbReference type="PANTHER" id="PTHR43791">
    <property type="entry name" value="PERMEASE-RELATED"/>
    <property type="match status" value="1"/>
</dbReference>
<dbReference type="EMBL" id="MRDB01000037">
    <property type="protein sequence ID" value="RKL34110.1"/>
    <property type="molecule type" value="Genomic_DNA"/>
</dbReference>
<evidence type="ECO:0008006" key="11">
    <source>
        <dbReference type="Google" id="ProtNLM"/>
    </source>
</evidence>
<organism evidence="9 10">
    <name type="scientific">Gibberella intermedia</name>
    <name type="common">Bulb rot disease fungus</name>
    <name type="synonym">Fusarium proliferatum</name>
    <dbReference type="NCBI Taxonomy" id="948311"/>
    <lineage>
        <taxon>Eukaryota</taxon>
        <taxon>Fungi</taxon>
        <taxon>Dikarya</taxon>
        <taxon>Ascomycota</taxon>
        <taxon>Pezizomycotina</taxon>
        <taxon>Sordariomycetes</taxon>
        <taxon>Hypocreomycetidae</taxon>
        <taxon>Hypocreales</taxon>
        <taxon>Nectriaceae</taxon>
        <taxon>Fusarium</taxon>
        <taxon>Fusarium fujikuroi species complex</taxon>
    </lineage>
</organism>
<dbReference type="PANTHER" id="PTHR43791:SF51">
    <property type="entry name" value="MAJOR FACILITATOR SUPERFAMILY (MFS) PROFILE DOMAIN-CONTAINING PROTEIN"/>
    <property type="match status" value="1"/>
</dbReference>
<feature type="compositionally biased region" description="Basic and acidic residues" evidence="7">
    <location>
        <begin position="12"/>
        <end position="21"/>
    </location>
</feature>
<comment type="subcellular location">
    <subcellularLocation>
        <location evidence="1">Membrane</location>
        <topology evidence="1">Multi-pass membrane protein</topology>
    </subcellularLocation>
</comment>
<gene>
    <name evidence="9" type="ORF">BFJ72_g9597</name>
</gene>
<feature type="transmembrane region" description="Helical" evidence="8">
    <location>
        <begin position="334"/>
        <end position="354"/>
    </location>
</feature>
<feature type="transmembrane region" description="Helical" evidence="8">
    <location>
        <begin position="132"/>
        <end position="156"/>
    </location>
</feature>
<dbReference type="AlphaFoldDB" id="A0A420SY29"/>
<keyword evidence="4 8" id="KW-1133">Transmembrane helix</keyword>
<name>A0A420SY29_GIBIN</name>
<proteinExistence type="predicted"/>
<dbReference type="Proteomes" id="UP000283569">
    <property type="component" value="Unassembled WGS sequence"/>
</dbReference>
<feature type="region of interest" description="Disordered" evidence="7">
    <location>
        <begin position="1"/>
        <end position="45"/>
    </location>
</feature>
<feature type="transmembrane region" description="Helical" evidence="8">
    <location>
        <begin position="266"/>
        <end position="286"/>
    </location>
</feature>
<dbReference type="Pfam" id="PF07690">
    <property type="entry name" value="MFS_1"/>
    <property type="match status" value="1"/>
</dbReference>
<evidence type="ECO:0000256" key="5">
    <source>
        <dbReference type="ARBA" id="ARBA00023136"/>
    </source>
</evidence>
<evidence type="ECO:0000256" key="6">
    <source>
        <dbReference type="ARBA" id="ARBA00023180"/>
    </source>
</evidence>
<evidence type="ECO:0000256" key="7">
    <source>
        <dbReference type="SAM" id="MobiDB-lite"/>
    </source>
</evidence>
<dbReference type="InterPro" id="IPR011701">
    <property type="entry name" value="MFS"/>
</dbReference>
<evidence type="ECO:0000256" key="3">
    <source>
        <dbReference type="ARBA" id="ARBA00022692"/>
    </source>
</evidence>
<evidence type="ECO:0000256" key="2">
    <source>
        <dbReference type="ARBA" id="ARBA00022448"/>
    </source>
</evidence>
<keyword evidence="6" id="KW-0325">Glycoprotein</keyword>
<dbReference type="InterPro" id="IPR036259">
    <property type="entry name" value="MFS_trans_sf"/>
</dbReference>
<evidence type="ECO:0000256" key="8">
    <source>
        <dbReference type="SAM" id="Phobius"/>
    </source>
</evidence>
<keyword evidence="3 8" id="KW-0812">Transmembrane</keyword>
<accession>A0A420SY29</accession>
<protein>
    <recommendedName>
        <fullName evidence="11">Major facilitator superfamily (MFS) profile domain-containing protein</fullName>
    </recommendedName>
</protein>
<feature type="transmembrane region" description="Helical" evidence="8">
    <location>
        <begin position="432"/>
        <end position="453"/>
    </location>
</feature>
<dbReference type="GO" id="GO:0022857">
    <property type="term" value="F:transmembrane transporter activity"/>
    <property type="evidence" value="ECO:0007669"/>
    <property type="project" value="InterPro"/>
</dbReference>
<feature type="transmembrane region" description="Helical" evidence="8">
    <location>
        <begin position="177"/>
        <end position="196"/>
    </location>
</feature>
<keyword evidence="2" id="KW-0813">Transport</keyword>
<dbReference type="Gene3D" id="1.20.1250.20">
    <property type="entry name" value="MFS general substrate transporter like domains"/>
    <property type="match status" value="2"/>
</dbReference>
<feature type="transmembrane region" description="Helical" evidence="8">
    <location>
        <begin position="202"/>
        <end position="223"/>
    </location>
</feature>
<feature type="transmembrane region" description="Helical" evidence="8">
    <location>
        <begin position="498"/>
        <end position="520"/>
    </location>
</feature>
<dbReference type="GO" id="GO:0016020">
    <property type="term" value="C:membrane"/>
    <property type="evidence" value="ECO:0007669"/>
    <property type="project" value="UniProtKB-SubCell"/>
</dbReference>
<evidence type="ECO:0000313" key="10">
    <source>
        <dbReference type="Proteomes" id="UP000283569"/>
    </source>
</evidence>
<dbReference type="SUPFAM" id="SSF103473">
    <property type="entry name" value="MFS general substrate transporter"/>
    <property type="match status" value="1"/>
</dbReference>
<comment type="caution">
    <text evidence="9">The sequence shown here is derived from an EMBL/GenBank/DDBJ whole genome shotgun (WGS) entry which is preliminary data.</text>
</comment>
<evidence type="ECO:0000256" key="1">
    <source>
        <dbReference type="ARBA" id="ARBA00004141"/>
    </source>
</evidence>
<feature type="transmembrane region" description="Helical" evidence="8">
    <location>
        <begin position="405"/>
        <end position="426"/>
    </location>
</feature>
<evidence type="ECO:0000256" key="4">
    <source>
        <dbReference type="ARBA" id="ARBA00022989"/>
    </source>
</evidence>
<sequence length="553" mass="61449">MASSGISQGHGALDEKTHHVIPDSSSGEPPVKQHYNTVTRGESVPNSGDIDDNIVGYDGTLMGARTRLSSQQEKKLLRRIDWHLIPLLSVMYMVKSIDASNVSNARIMDRGTPRNIMTELNISADDYNFVTMAYYVCLQAQIVSLSLISFQIPYILAETPSNLLVKRLKPSVWQARIMISWGIVLVCHAAVTNAAGLYTVRAFLGLFEAGLWPGMLLQLCYWYRPDEMASRIVLVTILGNFSAVVSGVLAFAFNGVHAQGLSGWKWLILTEGVFTILLGIYAYIFMPDFPDTARWMSEEEKAFVQARLPINAPRAAEKDFDWQEFWTTLKDHKLWLFLLCWAFYTIGTTGLNFYQPTVIANLGFTQVYKKVGIAEAQLLNIPPAIFACVLTIVFGWVANTGRFPLPLIPLSFMIIIEACYVVLYTFPNTGGVYAATVIAGGFSIAWYTMMWPWRVQTTDGATGSAFAIAFANSYGQIGGAVGSQLFNSRFAPRYTTSFGIAMGFIGMAIIMNVITWSFSWKVDVATRRLKRARDAAAKRNEAILDDVDIHAKT</sequence>